<feature type="region of interest" description="Disordered" evidence="1">
    <location>
        <begin position="136"/>
        <end position="160"/>
    </location>
</feature>
<keyword evidence="3" id="KW-1185">Reference proteome</keyword>
<feature type="region of interest" description="Disordered" evidence="1">
    <location>
        <begin position="57"/>
        <end position="85"/>
    </location>
</feature>
<gene>
    <name evidence="2" type="ORF">L227DRAFT_111004</name>
</gene>
<evidence type="ECO:0000313" key="2">
    <source>
        <dbReference type="EMBL" id="RPD59752.1"/>
    </source>
</evidence>
<reference evidence="2" key="1">
    <citation type="journal article" date="2018" name="Genome Biol. Evol.">
        <title>Genomics and development of Lentinus tigrinus, a white-rot wood-decaying mushroom with dimorphic fruiting bodies.</title>
        <authorList>
            <person name="Wu B."/>
            <person name="Xu Z."/>
            <person name="Knudson A."/>
            <person name="Carlson A."/>
            <person name="Chen N."/>
            <person name="Kovaka S."/>
            <person name="LaButti K."/>
            <person name="Lipzen A."/>
            <person name="Pennachio C."/>
            <person name="Riley R."/>
            <person name="Schakwitz W."/>
            <person name="Umezawa K."/>
            <person name="Ohm R.A."/>
            <person name="Grigoriev I.V."/>
            <person name="Nagy L.G."/>
            <person name="Gibbons J."/>
            <person name="Hibbett D."/>
        </authorList>
    </citation>
    <scope>NUCLEOTIDE SEQUENCE [LARGE SCALE GENOMIC DNA]</scope>
    <source>
        <strain evidence="2">ALCF2SS1-6</strain>
    </source>
</reference>
<dbReference type="OrthoDB" id="2752190at2759"/>
<organism evidence="2 3">
    <name type="scientific">Lentinus tigrinus ALCF2SS1-6</name>
    <dbReference type="NCBI Taxonomy" id="1328759"/>
    <lineage>
        <taxon>Eukaryota</taxon>
        <taxon>Fungi</taxon>
        <taxon>Dikarya</taxon>
        <taxon>Basidiomycota</taxon>
        <taxon>Agaricomycotina</taxon>
        <taxon>Agaricomycetes</taxon>
        <taxon>Polyporales</taxon>
        <taxon>Polyporaceae</taxon>
        <taxon>Lentinus</taxon>
    </lineage>
</organism>
<dbReference type="EMBL" id="ML122268">
    <property type="protein sequence ID" value="RPD59752.1"/>
    <property type="molecule type" value="Genomic_DNA"/>
</dbReference>
<feature type="compositionally biased region" description="Polar residues" evidence="1">
    <location>
        <begin position="139"/>
        <end position="160"/>
    </location>
</feature>
<protein>
    <submittedName>
        <fullName evidence="2">Uncharacterized protein</fullName>
    </submittedName>
</protein>
<name>A0A5C2S7L5_9APHY</name>
<evidence type="ECO:0000313" key="3">
    <source>
        <dbReference type="Proteomes" id="UP000313359"/>
    </source>
</evidence>
<dbReference type="AlphaFoldDB" id="A0A5C2S7L5"/>
<proteinExistence type="predicted"/>
<accession>A0A5C2S7L5</accession>
<feature type="region of interest" description="Disordered" evidence="1">
    <location>
        <begin position="1"/>
        <end position="33"/>
    </location>
</feature>
<sequence>MSPQQVPPLRNGATDIDSDSDYLGTPVDPPASCQPYVAEYPPLTNYYYSSETYDGAEYASGRSGDHLSLPASSEYGGPPPHHGLLLQTPYPATAPEGCSQQADTTIAAYPLITPSLLPASALNVDVSIRPPRSGLVASRDSSFTPTSQVDSPRTHYGTPTVQYQERDGDGVDCSDKNAYMQMYSKTTSQQSGDAGSAPGSYSFLPYSLDASVRTSRLPYTSAMYHDESYAESPVEESAYCDRISEQGMKAYIIYIVSPDPPNVSQHATMRSG</sequence>
<dbReference type="Proteomes" id="UP000313359">
    <property type="component" value="Unassembled WGS sequence"/>
</dbReference>
<dbReference type="STRING" id="1328759.A0A5C2S7L5"/>
<evidence type="ECO:0000256" key="1">
    <source>
        <dbReference type="SAM" id="MobiDB-lite"/>
    </source>
</evidence>